<dbReference type="Pfam" id="PF07287">
    <property type="entry name" value="AtuA"/>
    <property type="match status" value="1"/>
</dbReference>
<reference evidence="3" key="1">
    <citation type="submission" date="2024-07" db="EMBL/GenBank/DDBJ databases">
        <authorList>
            <person name="Yu S.T."/>
        </authorList>
    </citation>
    <scope>NUCLEOTIDE SEQUENCE</scope>
    <source>
        <strain evidence="3">Y1</strain>
    </source>
</reference>
<dbReference type="PANTHER" id="PTHR47585:SF1">
    <property type="entry name" value="DUF1446 DOMAIN-CONTAINING PROTEIN"/>
    <property type="match status" value="1"/>
</dbReference>
<name>A0AB39TYF2_9ACTN</name>
<accession>A0AB39TYF2</accession>
<dbReference type="Pfam" id="PF23544">
    <property type="entry name" value="AtuA_ferredoxin"/>
    <property type="match status" value="1"/>
</dbReference>
<evidence type="ECO:0000313" key="3">
    <source>
        <dbReference type="EMBL" id="XDQ84180.1"/>
    </source>
</evidence>
<organism evidence="3">
    <name type="scientific">Streptomyces sp. Y1</name>
    <dbReference type="NCBI Taxonomy" id="3238634"/>
    <lineage>
        <taxon>Bacteria</taxon>
        <taxon>Bacillati</taxon>
        <taxon>Actinomycetota</taxon>
        <taxon>Actinomycetes</taxon>
        <taxon>Kitasatosporales</taxon>
        <taxon>Streptomycetaceae</taxon>
        <taxon>Streptomyces</taxon>
    </lineage>
</organism>
<dbReference type="InterPro" id="IPR056362">
    <property type="entry name" value="AtuA-like_ferredoxin_dom"/>
</dbReference>
<feature type="domain" description="AtuA-like ferredoxin-fold" evidence="2">
    <location>
        <begin position="446"/>
        <end position="537"/>
    </location>
</feature>
<dbReference type="InterPro" id="IPR010839">
    <property type="entry name" value="AtuA_N"/>
</dbReference>
<dbReference type="EMBL" id="CP163445">
    <property type="protein sequence ID" value="XDQ84180.1"/>
    <property type="molecule type" value="Genomic_DNA"/>
</dbReference>
<evidence type="ECO:0000259" key="1">
    <source>
        <dbReference type="Pfam" id="PF07287"/>
    </source>
</evidence>
<dbReference type="AlphaFoldDB" id="A0AB39TYF2"/>
<proteinExistence type="predicted"/>
<gene>
    <name evidence="3" type="ORF">AB2U05_31105</name>
</gene>
<dbReference type="RefSeq" id="WP_369186020.1">
    <property type="nucleotide sequence ID" value="NZ_CP163445.1"/>
</dbReference>
<feature type="domain" description="Acyclic terpene utilisation N-terminal" evidence="1">
    <location>
        <begin position="1"/>
        <end position="400"/>
    </location>
</feature>
<protein>
    <submittedName>
        <fullName evidence="3">Acyclic terpene utilization AtuA family protein</fullName>
    </submittedName>
</protein>
<evidence type="ECO:0000259" key="2">
    <source>
        <dbReference type="Pfam" id="PF23544"/>
    </source>
</evidence>
<sequence length="553" mass="58284">MLTGGPLDVLTGDYLAELTMLILARDRLKDPSLGYARTFLRQMEECLGLAHERGVRIVVNAGGLNPARLADELRQLADRLGIGAAVAHVEGDDLLPRRAELGLPEGLLAANAYLGAFGIAACLDGGADVVVTGRVTDAALVAGPGIARFGWTPADLDALAGAVVAGHVLECGAQATGGNYAFFREHDVTRPGFPIAELHPDGSSVITKHPGTGGAVTTGTVTAQLLYETGGAHYLGPDVTARLDTVRLTPDGPDRVRIDGVRGEAPPATLKVGLNRLGGHRNEVAFVLTGLDIEAKAALVRRQFEAALPPGARPAELRWTLARTDHPDADTEEAASAYLRLTARDRDPAKVGRELGKAAVESGLAGYPGFHLTAPPGPGAPYGVFTAAYVDAKAVEHTAVLPDGRRIVVPPAPVTSEPAHGEQRLPELLPEPLPAGPTRRAPLGLVVGARSGDKGGDANLGVWARGEDGWRWLAHTLTVQRLRELLPETAELPVVRHLLPNLRAVNFTVTGLLGEGVAAQHRFDPQAKALGEWLRSRHLDIPTRLLDSPEATQ</sequence>
<dbReference type="PANTHER" id="PTHR47585">
    <property type="match status" value="1"/>
</dbReference>